<organism evidence="9 10">
    <name type="scientific">Clostridium facile</name>
    <dbReference type="NCBI Taxonomy" id="2763035"/>
    <lineage>
        <taxon>Bacteria</taxon>
        <taxon>Bacillati</taxon>
        <taxon>Bacillota</taxon>
        <taxon>Clostridia</taxon>
        <taxon>Eubacteriales</taxon>
        <taxon>Clostridiaceae</taxon>
        <taxon>Clostridium</taxon>
    </lineage>
</organism>
<proteinExistence type="inferred from homology"/>
<feature type="transmembrane region" description="Helical" evidence="7">
    <location>
        <begin position="81"/>
        <end position="103"/>
    </location>
</feature>
<reference evidence="9 10" key="1">
    <citation type="submission" date="2020-08" db="EMBL/GenBank/DDBJ databases">
        <title>Genome public.</title>
        <authorList>
            <person name="Liu C."/>
            <person name="Sun Q."/>
        </authorList>
    </citation>
    <scope>NUCLEOTIDE SEQUENCE [LARGE SCALE GENOMIC DNA]</scope>
    <source>
        <strain evidence="9 10">NSJ-27</strain>
    </source>
</reference>
<evidence type="ECO:0000256" key="7">
    <source>
        <dbReference type="SAM" id="Phobius"/>
    </source>
</evidence>
<keyword evidence="4 7" id="KW-0812">Transmembrane</keyword>
<sequence>MNRKLKYIIRRCENTVLFAIKTIMLVSLFVAFFGVYSYLIPELRVFNRTSIISYGTFVVAILLFIRIYGGFSVGEKKSKEIVNSMLLATLMADIITFLEMYIMGLSTTQIHNFADNHLNLSVIPPLQDIPMKYFLQYYFTTRVLPGLGLLVIVFVLQVLLLYIFSYFGNFVYFKINHPQKSLIVYQDESLLPTVIPKIQKYKKQWRINRLIKYDDPDIKGALLGHSTIFFLDVPKNERTRQVEYCYAHNKNIYILPDVSDIILNHASHVVVDDTAMFASTKQSMSFEQMIIKRICDIIFAVIMILLSSPFMIISALAIKIYDRGPVFYKQARLTKGGREFNVLKFRSMIVDAEKNTGAMLSTENDDRITPVGKILRRFRLDELPQLFNILKGDMSVVGPRPERLVIAKEYEKELPEFRYRLKVKAGLTGLAQIMSKYNTTPKDKLALDLEYIAQYSIWLDIKLILQTMIVFLKKDSTEGVTQQDDDINTILEEIDKGATKPSDKPK</sequence>
<evidence type="ECO:0000256" key="6">
    <source>
        <dbReference type="ARBA" id="ARBA00023136"/>
    </source>
</evidence>
<keyword evidence="6 7" id="KW-0472">Membrane</keyword>
<evidence type="ECO:0000256" key="2">
    <source>
        <dbReference type="ARBA" id="ARBA00006464"/>
    </source>
</evidence>
<evidence type="ECO:0000313" key="10">
    <source>
        <dbReference type="Proteomes" id="UP000649151"/>
    </source>
</evidence>
<dbReference type="PANTHER" id="PTHR30576">
    <property type="entry name" value="COLANIC BIOSYNTHESIS UDP-GLUCOSE LIPID CARRIER TRANSFERASE"/>
    <property type="match status" value="1"/>
</dbReference>
<feature type="transmembrane region" description="Helical" evidence="7">
    <location>
        <begin position="147"/>
        <end position="173"/>
    </location>
</feature>
<feature type="domain" description="Bacterial sugar transferase" evidence="8">
    <location>
        <begin position="292"/>
        <end position="472"/>
    </location>
</feature>
<evidence type="ECO:0000256" key="5">
    <source>
        <dbReference type="ARBA" id="ARBA00022989"/>
    </source>
</evidence>
<dbReference type="RefSeq" id="WP_069986946.1">
    <property type="nucleotide sequence ID" value="NZ_JACOQK010000001.1"/>
</dbReference>
<dbReference type="GO" id="GO:0016740">
    <property type="term" value="F:transferase activity"/>
    <property type="evidence" value="ECO:0007669"/>
    <property type="project" value="UniProtKB-KW"/>
</dbReference>
<comment type="similarity">
    <text evidence="2">Belongs to the bacterial sugar transferase family.</text>
</comment>
<dbReference type="InterPro" id="IPR017475">
    <property type="entry name" value="EPS_sugar_tfrase"/>
</dbReference>
<dbReference type="Pfam" id="PF02397">
    <property type="entry name" value="Bac_transf"/>
    <property type="match status" value="1"/>
</dbReference>
<dbReference type="Proteomes" id="UP000649151">
    <property type="component" value="Unassembled WGS sequence"/>
</dbReference>
<accession>A0ABR7ITG2</accession>
<keyword evidence="10" id="KW-1185">Reference proteome</keyword>
<feature type="transmembrane region" description="Helical" evidence="7">
    <location>
        <begin position="16"/>
        <end position="39"/>
    </location>
</feature>
<comment type="caution">
    <text evidence="9">The sequence shown here is derived from an EMBL/GenBank/DDBJ whole genome shotgun (WGS) entry which is preliminary data.</text>
</comment>
<dbReference type="PANTHER" id="PTHR30576:SF0">
    <property type="entry name" value="UNDECAPRENYL-PHOSPHATE N-ACETYLGALACTOSAMINYL 1-PHOSPHATE TRANSFERASE-RELATED"/>
    <property type="match status" value="1"/>
</dbReference>
<keyword evidence="5 7" id="KW-1133">Transmembrane helix</keyword>
<evidence type="ECO:0000313" key="9">
    <source>
        <dbReference type="EMBL" id="MBC5788439.1"/>
    </source>
</evidence>
<dbReference type="InterPro" id="IPR003362">
    <property type="entry name" value="Bact_transf"/>
</dbReference>
<name>A0ABR7ITG2_9CLOT</name>
<comment type="subcellular location">
    <subcellularLocation>
        <location evidence="1">Membrane</location>
        <topology evidence="1">Multi-pass membrane protein</topology>
    </subcellularLocation>
</comment>
<feature type="transmembrane region" description="Helical" evidence="7">
    <location>
        <begin position="51"/>
        <end position="69"/>
    </location>
</feature>
<evidence type="ECO:0000256" key="1">
    <source>
        <dbReference type="ARBA" id="ARBA00004141"/>
    </source>
</evidence>
<keyword evidence="3 9" id="KW-0808">Transferase</keyword>
<evidence type="ECO:0000256" key="4">
    <source>
        <dbReference type="ARBA" id="ARBA00022692"/>
    </source>
</evidence>
<evidence type="ECO:0000256" key="3">
    <source>
        <dbReference type="ARBA" id="ARBA00022679"/>
    </source>
</evidence>
<gene>
    <name evidence="9" type="ORF">H8Z77_10525</name>
</gene>
<dbReference type="EMBL" id="JACOQK010000001">
    <property type="protein sequence ID" value="MBC5788439.1"/>
    <property type="molecule type" value="Genomic_DNA"/>
</dbReference>
<protein>
    <submittedName>
        <fullName evidence="9">Sugar transferase</fullName>
    </submittedName>
</protein>
<dbReference type="NCBIfam" id="TIGR03025">
    <property type="entry name" value="EPS_sugtrans"/>
    <property type="match status" value="1"/>
</dbReference>
<feature type="transmembrane region" description="Helical" evidence="7">
    <location>
        <begin position="294"/>
        <end position="318"/>
    </location>
</feature>
<evidence type="ECO:0000259" key="8">
    <source>
        <dbReference type="Pfam" id="PF02397"/>
    </source>
</evidence>